<dbReference type="GO" id="GO:0005524">
    <property type="term" value="F:ATP binding"/>
    <property type="evidence" value="ECO:0007669"/>
    <property type="project" value="InterPro"/>
</dbReference>
<evidence type="ECO:0000313" key="2">
    <source>
        <dbReference type="EMBL" id="TEB11746.1"/>
    </source>
</evidence>
<comment type="caution">
    <text evidence="2">The sequence shown here is derived from an EMBL/GenBank/DDBJ whole genome shotgun (WGS) entry which is preliminary data.</text>
</comment>
<gene>
    <name evidence="2" type="ORF">FA13DRAFT_1806049</name>
</gene>
<dbReference type="InterPro" id="IPR011545">
    <property type="entry name" value="DEAD/DEAH_box_helicase_dom"/>
</dbReference>
<feature type="domain" description="DEAD/DEAH-box helicase" evidence="1">
    <location>
        <begin position="31"/>
        <end position="116"/>
    </location>
</feature>
<dbReference type="AlphaFoldDB" id="A0A4Y7RSL3"/>
<dbReference type="InterPro" id="IPR027417">
    <property type="entry name" value="P-loop_NTPase"/>
</dbReference>
<proteinExistence type="predicted"/>
<evidence type="ECO:0000313" key="3">
    <source>
        <dbReference type="Proteomes" id="UP000298030"/>
    </source>
</evidence>
<protein>
    <recommendedName>
        <fullName evidence="1">DEAD/DEAH-box helicase domain-containing protein</fullName>
    </recommendedName>
</protein>
<organism evidence="2 3">
    <name type="scientific">Coprinellus micaceus</name>
    <name type="common">Glistening ink-cap mushroom</name>
    <name type="synonym">Coprinus micaceus</name>
    <dbReference type="NCBI Taxonomy" id="71717"/>
    <lineage>
        <taxon>Eukaryota</taxon>
        <taxon>Fungi</taxon>
        <taxon>Dikarya</taxon>
        <taxon>Basidiomycota</taxon>
        <taxon>Agaricomycotina</taxon>
        <taxon>Agaricomycetes</taxon>
        <taxon>Agaricomycetidae</taxon>
        <taxon>Agaricales</taxon>
        <taxon>Agaricineae</taxon>
        <taxon>Psathyrellaceae</taxon>
        <taxon>Coprinellus</taxon>
    </lineage>
</organism>
<reference evidence="2 3" key="1">
    <citation type="journal article" date="2019" name="Nat. Ecol. Evol.">
        <title>Megaphylogeny resolves global patterns of mushroom evolution.</title>
        <authorList>
            <person name="Varga T."/>
            <person name="Krizsan K."/>
            <person name="Foldi C."/>
            <person name="Dima B."/>
            <person name="Sanchez-Garcia M."/>
            <person name="Sanchez-Ramirez S."/>
            <person name="Szollosi G.J."/>
            <person name="Szarkandi J.G."/>
            <person name="Papp V."/>
            <person name="Albert L."/>
            <person name="Andreopoulos W."/>
            <person name="Angelini C."/>
            <person name="Antonin V."/>
            <person name="Barry K.W."/>
            <person name="Bougher N.L."/>
            <person name="Buchanan P."/>
            <person name="Buyck B."/>
            <person name="Bense V."/>
            <person name="Catcheside P."/>
            <person name="Chovatia M."/>
            <person name="Cooper J."/>
            <person name="Damon W."/>
            <person name="Desjardin D."/>
            <person name="Finy P."/>
            <person name="Geml J."/>
            <person name="Haridas S."/>
            <person name="Hughes K."/>
            <person name="Justo A."/>
            <person name="Karasinski D."/>
            <person name="Kautmanova I."/>
            <person name="Kiss B."/>
            <person name="Kocsube S."/>
            <person name="Kotiranta H."/>
            <person name="LaButti K.M."/>
            <person name="Lechner B.E."/>
            <person name="Liimatainen K."/>
            <person name="Lipzen A."/>
            <person name="Lukacs Z."/>
            <person name="Mihaltcheva S."/>
            <person name="Morgado L.N."/>
            <person name="Niskanen T."/>
            <person name="Noordeloos M.E."/>
            <person name="Ohm R.A."/>
            <person name="Ortiz-Santana B."/>
            <person name="Ovrebo C."/>
            <person name="Racz N."/>
            <person name="Riley R."/>
            <person name="Savchenko A."/>
            <person name="Shiryaev A."/>
            <person name="Soop K."/>
            <person name="Spirin V."/>
            <person name="Szebenyi C."/>
            <person name="Tomsovsky M."/>
            <person name="Tulloss R.E."/>
            <person name="Uehling J."/>
            <person name="Grigoriev I.V."/>
            <person name="Vagvolgyi C."/>
            <person name="Papp T."/>
            <person name="Martin F.M."/>
            <person name="Miettinen O."/>
            <person name="Hibbett D.S."/>
            <person name="Nagy L.G."/>
        </authorList>
    </citation>
    <scope>NUCLEOTIDE SEQUENCE [LARGE SCALE GENOMIC DNA]</scope>
    <source>
        <strain evidence="2 3">FP101781</strain>
    </source>
</reference>
<dbReference type="Proteomes" id="UP000298030">
    <property type="component" value="Unassembled WGS sequence"/>
</dbReference>
<dbReference type="SUPFAM" id="SSF52540">
    <property type="entry name" value="P-loop containing nucleoside triphosphate hydrolases"/>
    <property type="match status" value="1"/>
</dbReference>
<dbReference type="Pfam" id="PF00270">
    <property type="entry name" value="DEAD"/>
    <property type="match status" value="1"/>
</dbReference>
<keyword evidence="3" id="KW-1185">Reference proteome</keyword>
<dbReference type="OrthoDB" id="2499463at2759"/>
<sequence length="116" mass="12866">MAKEFEEGFGSPARGWQLDVAETTYLDLDCVHKAFILSPLKVLQADQVRSFKEMGIEAAAVNGDTWSLEKACQIQAIFASLEMCLQHPKFRAFLSDASLSEEITIVVVDEAHCISQ</sequence>
<dbReference type="EMBL" id="QPFP01000442">
    <property type="protein sequence ID" value="TEB11746.1"/>
    <property type="molecule type" value="Genomic_DNA"/>
</dbReference>
<accession>A0A4Y7RSL3</accession>
<dbReference type="Gene3D" id="3.40.50.300">
    <property type="entry name" value="P-loop containing nucleotide triphosphate hydrolases"/>
    <property type="match status" value="1"/>
</dbReference>
<name>A0A4Y7RSL3_COPMI</name>
<dbReference type="GO" id="GO:0003676">
    <property type="term" value="F:nucleic acid binding"/>
    <property type="evidence" value="ECO:0007669"/>
    <property type="project" value="InterPro"/>
</dbReference>
<evidence type="ECO:0000259" key="1">
    <source>
        <dbReference type="Pfam" id="PF00270"/>
    </source>
</evidence>